<dbReference type="Proteomes" id="UP000001067">
    <property type="component" value="Unassembled WGS sequence"/>
</dbReference>
<evidence type="ECO:0000256" key="1">
    <source>
        <dbReference type="SAM" id="MobiDB-lite"/>
    </source>
</evidence>
<name>E3S3Y0_PYRTT</name>
<dbReference type="AlphaFoldDB" id="E3S3Y0"/>
<organism evidence="3">
    <name type="scientific">Pyrenophora teres f. teres (strain 0-1)</name>
    <name type="common">Barley net blotch fungus</name>
    <name type="synonym">Drechslera teres f. teres</name>
    <dbReference type="NCBI Taxonomy" id="861557"/>
    <lineage>
        <taxon>Eukaryota</taxon>
        <taxon>Fungi</taxon>
        <taxon>Dikarya</taxon>
        <taxon>Ascomycota</taxon>
        <taxon>Pezizomycotina</taxon>
        <taxon>Dothideomycetes</taxon>
        <taxon>Pleosporomycetidae</taxon>
        <taxon>Pleosporales</taxon>
        <taxon>Pleosporineae</taxon>
        <taxon>Pleosporaceae</taxon>
        <taxon>Pyrenophora</taxon>
    </lineage>
</organism>
<keyword evidence="3" id="KW-1185">Reference proteome</keyword>
<sequence>MVYIRNFTNINKDFAYFIREFKNVERFWAGLHGATFYDGPILASPIILHRQAIKKGRSKVWPIAWQTFIKYEKTGAVNIQRWRYLYETARRAWKLMVFDGDALKVLISFVGSKKDEDQVAPDSFWGERAISASKKDPKANQIAIAYNLRVLSQKEDGDQRILDFLTNELYGRRRLQGFNTITNDQSEFITNLMWAGDSPEERDIWIKCIQNELARPIDDSDDDSYILPDQDYTSTSHGMDNAEDRLKRQQEELLEKTLGTGDAKTDVADSALSQSENNVQGTRKTYRLGISHAGTRIPVDPAGNQVTRLIPPTQLGTLYEQYLKMKRAMQEQYYGHETSSSDPDPHRGVPTKEKFSGSTVKVQEEIDSDEDSHDGDSNREAGNNEREIPSHDEEDFKKGLAGLSKDENMLELPGYEDFEGDSDDFMSDAPSGFWEDDDEKMDVDEEQTQKEDEDVTGQLLDGIKETLKEIKQKTYNVENLLRSSEGLPDTEPEGGT</sequence>
<reference evidence="2 3" key="1">
    <citation type="journal article" date="2010" name="Genome Biol.">
        <title>A first genome assembly of the barley fungal pathogen Pyrenophora teres f. teres.</title>
        <authorList>
            <person name="Ellwood S.R."/>
            <person name="Liu Z."/>
            <person name="Syme R.A."/>
            <person name="Lai Z."/>
            <person name="Hane J.K."/>
            <person name="Keiper F."/>
            <person name="Moffat C.S."/>
            <person name="Oliver R.P."/>
            <person name="Friesen T.L."/>
        </authorList>
    </citation>
    <scope>NUCLEOTIDE SEQUENCE [LARGE SCALE GENOMIC DNA]</scope>
    <source>
        <strain evidence="2 3">0-1</strain>
    </source>
</reference>
<feature type="compositionally biased region" description="Basic and acidic residues" evidence="1">
    <location>
        <begin position="343"/>
        <end position="355"/>
    </location>
</feature>
<gene>
    <name evidence="2" type="ORF">PTT_17223</name>
</gene>
<dbReference type="eggNOG" id="ENOG502RIP4">
    <property type="taxonomic scope" value="Eukaryota"/>
</dbReference>
<proteinExistence type="predicted"/>
<evidence type="ECO:0000313" key="3">
    <source>
        <dbReference type="Proteomes" id="UP000001067"/>
    </source>
</evidence>
<evidence type="ECO:0000313" key="2">
    <source>
        <dbReference type="EMBL" id="EFQ87323.1"/>
    </source>
</evidence>
<accession>E3S3Y0</accession>
<feature type="compositionally biased region" description="Acidic residues" evidence="1">
    <location>
        <begin position="434"/>
        <end position="454"/>
    </location>
</feature>
<dbReference type="KEGG" id="pte:PTT_17223"/>
<protein>
    <submittedName>
        <fullName evidence="2">Uncharacterized protein</fullName>
    </submittedName>
</protein>
<feature type="compositionally biased region" description="Acidic residues" evidence="1">
    <location>
        <begin position="414"/>
        <end position="426"/>
    </location>
</feature>
<feature type="region of interest" description="Disordered" evidence="1">
    <location>
        <begin position="333"/>
        <end position="454"/>
    </location>
</feature>
<dbReference type="OrthoDB" id="3695135at2759"/>
<dbReference type="HOGENOM" id="CLU_549973_0_0_1"/>
<feature type="compositionally biased region" description="Basic and acidic residues" evidence="1">
    <location>
        <begin position="374"/>
        <end position="408"/>
    </location>
</feature>
<dbReference type="EMBL" id="GL537061">
    <property type="protein sequence ID" value="EFQ87323.1"/>
    <property type="molecule type" value="Genomic_DNA"/>
</dbReference>